<gene>
    <name evidence="1" type="ORF">LMF89_20160</name>
</gene>
<dbReference type="RefSeq" id="WP_229536619.1">
    <property type="nucleotide sequence ID" value="NZ_JAJHJB010000037.1"/>
</dbReference>
<dbReference type="EMBL" id="JAJHJB010000037">
    <property type="protein sequence ID" value="MCC5467653.1"/>
    <property type="molecule type" value="Genomic_DNA"/>
</dbReference>
<sequence>MKRMILLLAIITLQHTCSNIDTLQSVAEQYCKGTDPRQVAEFREGIRELNYDLIGESEVWAGLVIKINQWE</sequence>
<proteinExistence type="predicted"/>
<keyword evidence="2" id="KW-1185">Reference proteome</keyword>
<dbReference type="Proteomes" id="UP001165492">
    <property type="component" value="Unassembled WGS sequence"/>
</dbReference>
<reference evidence="1" key="1">
    <citation type="submission" date="2021-11" db="EMBL/GenBank/DDBJ databases">
        <title>Description of a new species Pelosinus isolated from the bottom sediments of Lake Baikal.</title>
        <authorList>
            <person name="Zakharyuk A."/>
        </authorList>
    </citation>
    <scope>NUCLEOTIDE SEQUENCE</scope>
    <source>
        <strain evidence="1">Bkl1</strain>
    </source>
</reference>
<protein>
    <submittedName>
        <fullName evidence="1">LysM peptidoglycan-binding domain-containing protein</fullName>
    </submittedName>
</protein>
<name>A0ABS8HWX0_9FIRM</name>
<comment type="caution">
    <text evidence="1">The sequence shown here is derived from an EMBL/GenBank/DDBJ whole genome shotgun (WGS) entry which is preliminary data.</text>
</comment>
<evidence type="ECO:0000313" key="1">
    <source>
        <dbReference type="EMBL" id="MCC5467653.1"/>
    </source>
</evidence>
<evidence type="ECO:0000313" key="2">
    <source>
        <dbReference type="Proteomes" id="UP001165492"/>
    </source>
</evidence>
<organism evidence="1 2">
    <name type="scientific">Pelosinus baikalensis</name>
    <dbReference type="NCBI Taxonomy" id="2892015"/>
    <lineage>
        <taxon>Bacteria</taxon>
        <taxon>Bacillati</taxon>
        <taxon>Bacillota</taxon>
        <taxon>Negativicutes</taxon>
        <taxon>Selenomonadales</taxon>
        <taxon>Sporomusaceae</taxon>
        <taxon>Pelosinus</taxon>
    </lineage>
</organism>
<accession>A0ABS8HWX0</accession>